<dbReference type="SUPFAM" id="SSF55073">
    <property type="entry name" value="Nucleotide cyclase"/>
    <property type="match status" value="1"/>
</dbReference>
<evidence type="ECO:0000256" key="3">
    <source>
        <dbReference type="ARBA" id="ARBA00034247"/>
    </source>
</evidence>
<dbReference type="SMART" id="SM00267">
    <property type="entry name" value="GGDEF"/>
    <property type="match status" value="1"/>
</dbReference>
<dbReference type="InterPro" id="IPR043128">
    <property type="entry name" value="Rev_trsase/Diguanyl_cyclase"/>
</dbReference>
<dbReference type="GO" id="GO:0052621">
    <property type="term" value="F:diguanylate cyclase activity"/>
    <property type="evidence" value="ECO:0007669"/>
    <property type="project" value="UniProtKB-EC"/>
</dbReference>
<reference evidence="6 7" key="1">
    <citation type="journal article" date="2013" name="Antonie Van Leeuwenhoek">
        <title>Echinimonas agarilytica gen. nov., sp. nov., a new gammaproteobacterium isolated from the sea urchin Strongylocentrotus intermedius.</title>
        <authorList>
            <person name="Nedashkovskaya O.I."/>
            <person name="Stenkova A.M."/>
            <person name="Zhukova N.V."/>
            <person name="Van Trappen S."/>
            <person name="Lee J.S."/>
            <person name="Kim S.B."/>
        </authorList>
    </citation>
    <scope>NUCLEOTIDE SEQUENCE [LARGE SCALE GENOMIC DNA]</scope>
    <source>
        <strain evidence="6 7">KMM 6351</strain>
    </source>
</reference>
<evidence type="ECO:0000313" key="7">
    <source>
        <dbReference type="Proteomes" id="UP001165393"/>
    </source>
</evidence>
<dbReference type="GO" id="GO:1902201">
    <property type="term" value="P:negative regulation of bacterial-type flagellum-dependent cell motility"/>
    <property type="evidence" value="ECO:0007669"/>
    <property type="project" value="TreeGrafter"/>
</dbReference>
<dbReference type="AlphaFoldDB" id="A0AA41W7Q4"/>
<keyword evidence="4" id="KW-1133">Transmembrane helix</keyword>
<dbReference type="NCBIfam" id="TIGR00254">
    <property type="entry name" value="GGDEF"/>
    <property type="match status" value="1"/>
</dbReference>
<gene>
    <name evidence="6" type="ORF">NAF29_12650</name>
</gene>
<dbReference type="GO" id="GO:0005886">
    <property type="term" value="C:plasma membrane"/>
    <property type="evidence" value="ECO:0007669"/>
    <property type="project" value="TreeGrafter"/>
</dbReference>
<dbReference type="Gene3D" id="3.30.70.270">
    <property type="match status" value="1"/>
</dbReference>
<protein>
    <recommendedName>
        <fullName evidence="2">diguanylate cyclase</fullName>
        <ecNumber evidence="2">2.7.7.65</ecNumber>
    </recommendedName>
</protein>
<comment type="catalytic activity">
    <reaction evidence="3">
        <text>2 GTP = 3',3'-c-di-GMP + 2 diphosphate</text>
        <dbReference type="Rhea" id="RHEA:24898"/>
        <dbReference type="ChEBI" id="CHEBI:33019"/>
        <dbReference type="ChEBI" id="CHEBI:37565"/>
        <dbReference type="ChEBI" id="CHEBI:58805"/>
        <dbReference type="EC" id="2.7.7.65"/>
    </reaction>
</comment>
<dbReference type="RefSeq" id="WP_251261953.1">
    <property type="nucleotide sequence ID" value="NZ_JAMQGP010000006.1"/>
</dbReference>
<accession>A0AA41W7Q4</accession>
<comment type="cofactor">
    <cofactor evidence="1">
        <name>Mg(2+)</name>
        <dbReference type="ChEBI" id="CHEBI:18420"/>
    </cofactor>
</comment>
<dbReference type="EMBL" id="JAMQGP010000006">
    <property type="protein sequence ID" value="MCM2680509.1"/>
    <property type="molecule type" value="Genomic_DNA"/>
</dbReference>
<dbReference type="CDD" id="cd01949">
    <property type="entry name" value="GGDEF"/>
    <property type="match status" value="1"/>
</dbReference>
<feature type="domain" description="GGDEF" evidence="5">
    <location>
        <begin position="302"/>
        <end position="431"/>
    </location>
</feature>
<dbReference type="PANTHER" id="PTHR45138">
    <property type="entry name" value="REGULATORY COMPONENTS OF SENSORY TRANSDUCTION SYSTEM"/>
    <property type="match status" value="1"/>
</dbReference>
<dbReference type="PROSITE" id="PS50887">
    <property type="entry name" value="GGDEF"/>
    <property type="match status" value="1"/>
</dbReference>
<dbReference type="InterPro" id="IPR000160">
    <property type="entry name" value="GGDEF_dom"/>
</dbReference>
<evidence type="ECO:0000259" key="5">
    <source>
        <dbReference type="PROSITE" id="PS50887"/>
    </source>
</evidence>
<evidence type="ECO:0000256" key="1">
    <source>
        <dbReference type="ARBA" id="ARBA00001946"/>
    </source>
</evidence>
<dbReference type="Proteomes" id="UP001165393">
    <property type="component" value="Unassembled WGS sequence"/>
</dbReference>
<organism evidence="6 7">
    <name type="scientific">Echinimonas agarilytica</name>
    <dbReference type="NCBI Taxonomy" id="1215918"/>
    <lineage>
        <taxon>Bacteria</taxon>
        <taxon>Pseudomonadati</taxon>
        <taxon>Pseudomonadota</taxon>
        <taxon>Gammaproteobacteria</taxon>
        <taxon>Alteromonadales</taxon>
        <taxon>Echinimonadaceae</taxon>
        <taxon>Echinimonas</taxon>
    </lineage>
</organism>
<proteinExistence type="predicted"/>
<evidence type="ECO:0000256" key="2">
    <source>
        <dbReference type="ARBA" id="ARBA00012528"/>
    </source>
</evidence>
<dbReference type="GO" id="GO:0043709">
    <property type="term" value="P:cell adhesion involved in single-species biofilm formation"/>
    <property type="evidence" value="ECO:0007669"/>
    <property type="project" value="TreeGrafter"/>
</dbReference>
<dbReference type="InterPro" id="IPR050469">
    <property type="entry name" value="Diguanylate_Cyclase"/>
</dbReference>
<comment type="caution">
    <text evidence="6">The sequence shown here is derived from an EMBL/GenBank/DDBJ whole genome shotgun (WGS) entry which is preliminary data.</text>
</comment>
<dbReference type="PANTHER" id="PTHR45138:SF9">
    <property type="entry name" value="DIGUANYLATE CYCLASE DGCM-RELATED"/>
    <property type="match status" value="1"/>
</dbReference>
<sequence>MKSLHWLVFLLILLTMATIVSYERYMNETIMVDISSGHSLDIGSDAKSNNGSSSAELLDQGDSIELHCALRSHQYPYPYCDIGMSLGAAPLGINLSQFSSVTLDLSIDGPKDPFIRVYLIQSVPVRSSKPQYLHDKYNQIEFKPNFYDNKVEVPLSLFRPAQWWLEQTNTDLLNSGSELTNIIAVRVSTGQGAVDGDYVIRINSIAFNGKLISRANLYLCIILAWAVAGALITYFSFQSAKKQLNASHSKAMQLQQVNDALQLQTKSFQQASQRDALTGLFNRAALRDRLPDWMNRVNENQDRLSLVLFDIDHFKSVNDGHGHDIGDEVLVHLAKIVSQSLRHQDLLVRWGGEEFAVFCPQTDVKHAEMMAEKVRKAIESSEWPAELNITASFGVSEYYAWEDIGKFVKRADQALYQSKANGRNTVSVSGLDQLNKA</sequence>
<keyword evidence="4" id="KW-0812">Transmembrane</keyword>
<evidence type="ECO:0000313" key="6">
    <source>
        <dbReference type="EMBL" id="MCM2680509.1"/>
    </source>
</evidence>
<feature type="transmembrane region" description="Helical" evidence="4">
    <location>
        <begin position="215"/>
        <end position="237"/>
    </location>
</feature>
<evidence type="ECO:0000256" key="4">
    <source>
        <dbReference type="SAM" id="Phobius"/>
    </source>
</evidence>
<dbReference type="EC" id="2.7.7.65" evidence="2"/>
<name>A0AA41W7Q4_9GAMM</name>
<dbReference type="InterPro" id="IPR029787">
    <property type="entry name" value="Nucleotide_cyclase"/>
</dbReference>
<dbReference type="Pfam" id="PF00990">
    <property type="entry name" value="GGDEF"/>
    <property type="match status" value="1"/>
</dbReference>
<dbReference type="FunFam" id="3.30.70.270:FF:000001">
    <property type="entry name" value="Diguanylate cyclase domain protein"/>
    <property type="match status" value="1"/>
</dbReference>
<keyword evidence="7" id="KW-1185">Reference proteome</keyword>
<keyword evidence="4" id="KW-0472">Membrane</keyword>